<keyword evidence="3" id="KW-1185">Reference proteome</keyword>
<feature type="compositionally biased region" description="Polar residues" evidence="1">
    <location>
        <begin position="248"/>
        <end position="259"/>
    </location>
</feature>
<feature type="compositionally biased region" description="Polar residues" evidence="1">
    <location>
        <begin position="725"/>
        <end position="740"/>
    </location>
</feature>
<sequence length="765" mass="81638">MKKGTFSNFLGRKNHSLFDTNIEIKERDNVELVLDSSAIPESGTAKVRARPTVKHFTSSTDIMQGFAVPTPKVPVLSTFGVPNTNGTGGKLSNGVSVPDLAERDIFIPPPPSMAPPPPPPSMAPPPPPSQLFIPPPADFSFESPPSPVYEDPASLQPPPMPPPKPPSKTPSPHSSWVPDHTSLKPPPMAPPKPPSNPSSAKVSAPISTALNNGPECPKFAPPKPPASAERPETPPPKGFKVPPPKPTRLSSMFQDSQDNLPHIPAPARPAPGPTASTFNPQHTAKLYTVPKAGILATGGVDLEKTPKPILLLQDTSTDPIPTQLDGKMPSDNKDLGSDKLVVPPTKPARKNSGGLQLEKDLQGLKESLQSTLPAQAVKVQEDATVTPLPLQPPQELKKPTQPTPTASPIPENTPPTTSYANSPGRSRKLIPYVSRTPYYLRPTESSTPGATSPLALLQAAKEREKQRGALSRENSSNSNIYSQPTSVSIHQNQSAPNSFTVVPRPTSSLSQGGRDSPDLYQFSRAETDSACASPSRPLSSSSLVAELLEKHDAEAAPAAPDATLAKETKREEAKEDVSVPFIPPPPEFANSDAEEESGLEQLELPPSFPPPDPPSQKKTEVKPKPPSQDKLKPQPPVPPAQSLSPSQATLLSILQKKMLEMDKKHTFEEVQPNNDDWGTSEEPTVPVKPSPIPKFKSSSTLPRQNPGLDMSELEQKVSKKAQDLSAATKSATSNGSQSKQPHGMTFTVRPGTKQPIMPVIKGDAP</sequence>
<dbReference type="PANTHER" id="PTHR35077">
    <property type="entry name" value="SIMILAR TO AI661453 PROTEIN"/>
    <property type="match status" value="1"/>
</dbReference>
<organism evidence="2 3">
    <name type="scientific">Anguilla anguilla</name>
    <name type="common">European freshwater eel</name>
    <name type="synonym">Muraena anguilla</name>
    <dbReference type="NCBI Taxonomy" id="7936"/>
    <lineage>
        <taxon>Eukaryota</taxon>
        <taxon>Metazoa</taxon>
        <taxon>Chordata</taxon>
        <taxon>Craniata</taxon>
        <taxon>Vertebrata</taxon>
        <taxon>Euteleostomi</taxon>
        <taxon>Actinopterygii</taxon>
        <taxon>Neopterygii</taxon>
        <taxon>Teleostei</taxon>
        <taxon>Anguilliformes</taxon>
        <taxon>Anguillidae</taxon>
        <taxon>Anguilla</taxon>
    </lineage>
</organism>
<feature type="compositionally biased region" description="Polar residues" evidence="1">
    <location>
        <begin position="414"/>
        <end position="424"/>
    </location>
</feature>
<dbReference type="AlphaFoldDB" id="A0A9D3LUQ6"/>
<proteinExistence type="predicted"/>
<accession>A0A9D3LUQ6</accession>
<comment type="caution">
    <text evidence="2">The sequence shown here is derived from an EMBL/GenBank/DDBJ whole genome shotgun (WGS) entry which is preliminary data.</text>
</comment>
<reference evidence="2" key="1">
    <citation type="submission" date="2021-01" db="EMBL/GenBank/DDBJ databases">
        <title>A chromosome-scale assembly of European eel, Anguilla anguilla.</title>
        <authorList>
            <person name="Henkel C."/>
            <person name="Jong-Raadsen S.A."/>
            <person name="Dufour S."/>
            <person name="Weltzien F.-A."/>
            <person name="Palstra A.P."/>
            <person name="Pelster B."/>
            <person name="Spaink H.P."/>
            <person name="Van Den Thillart G.E."/>
            <person name="Jansen H."/>
            <person name="Zahm M."/>
            <person name="Klopp C."/>
            <person name="Cedric C."/>
            <person name="Louis A."/>
            <person name="Berthelot C."/>
            <person name="Parey E."/>
            <person name="Roest Crollius H."/>
            <person name="Montfort J."/>
            <person name="Robinson-Rechavi M."/>
            <person name="Bucao C."/>
            <person name="Bouchez O."/>
            <person name="Gislard M."/>
            <person name="Lluch J."/>
            <person name="Milhes M."/>
            <person name="Lampietro C."/>
            <person name="Lopez Roques C."/>
            <person name="Donnadieu C."/>
            <person name="Braasch I."/>
            <person name="Desvignes T."/>
            <person name="Postlethwait J."/>
            <person name="Bobe J."/>
            <person name="Guiguen Y."/>
            <person name="Dirks R."/>
        </authorList>
    </citation>
    <scope>NUCLEOTIDE SEQUENCE</scope>
    <source>
        <strain evidence="2">Tag_6206</strain>
        <tissue evidence="2">Liver</tissue>
    </source>
</reference>
<feature type="compositionally biased region" description="Basic and acidic residues" evidence="1">
    <location>
        <begin position="713"/>
        <end position="722"/>
    </location>
</feature>
<feature type="region of interest" description="Disordered" evidence="1">
    <location>
        <begin position="375"/>
        <end position="765"/>
    </location>
</feature>
<feature type="region of interest" description="Disordered" evidence="1">
    <location>
        <begin position="102"/>
        <end position="280"/>
    </location>
</feature>
<evidence type="ECO:0000313" key="3">
    <source>
        <dbReference type="Proteomes" id="UP001044222"/>
    </source>
</evidence>
<feature type="compositionally biased region" description="Basic and acidic residues" evidence="1">
    <location>
        <begin position="564"/>
        <end position="577"/>
    </location>
</feature>
<name>A0A9D3LUQ6_ANGAN</name>
<evidence type="ECO:0000256" key="1">
    <source>
        <dbReference type="SAM" id="MobiDB-lite"/>
    </source>
</evidence>
<feature type="compositionally biased region" description="Pro residues" evidence="1">
    <location>
        <begin position="233"/>
        <end position="246"/>
    </location>
</feature>
<feature type="compositionally biased region" description="Pro residues" evidence="1">
    <location>
        <begin position="155"/>
        <end position="169"/>
    </location>
</feature>
<evidence type="ECO:0000313" key="2">
    <source>
        <dbReference type="EMBL" id="KAG5835540.1"/>
    </source>
</evidence>
<dbReference type="PANTHER" id="PTHR35077:SF2">
    <property type="entry name" value="SIMILAR TO AI661453 PROTEIN"/>
    <property type="match status" value="1"/>
</dbReference>
<feature type="compositionally biased region" description="Basic and acidic residues" evidence="1">
    <location>
        <begin position="328"/>
        <end position="337"/>
    </location>
</feature>
<feature type="compositionally biased region" description="Pro residues" evidence="1">
    <location>
        <begin position="401"/>
        <end position="413"/>
    </location>
</feature>
<feature type="compositionally biased region" description="Polar residues" evidence="1">
    <location>
        <begin position="472"/>
        <end position="513"/>
    </location>
</feature>
<feature type="compositionally biased region" description="Basic and acidic residues" evidence="1">
    <location>
        <begin position="657"/>
        <end position="668"/>
    </location>
</feature>
<feature type="compositionally biased region" description="Pro residues" evidence="1">
    <location>
        <begin position="184"/>
        <end position="196"/>
    </location>
</feature>
<feature type="region of interest" description="Disordered" evidence="1">
    <location>
        <begin position="312"/>
        <end position="356"/>
    </location>
</feature>
<dbReference type="EMBL" id="JAFIRN010000014">
    <property type="protein sequence ID" value="KAG5835540.1"/>
    <property type="molecule type" value="Genomic_DNA"/>
</dbReference>
<protein>
    <submittedName>
        <fullName evidence="2">Uncharacterized protein</fullName>
    </submittedName>
</protein>
<feature type="compositionally biased region" description="Polar residues" evidence="1">
    <location>
        <begin position="641"/>
        <end position="652"/>
    </location>
</feature>
<feature type="compositionally biased region" description="Basic and acidic residues" evidence="1">
    <location>
        <begin position="615"/>
        <end position="632"/>
    </location>
</feature>
<feature type="compositionally biased region" description="Pro residues" evidence="1">
    <location>
        <begin position="107"/>
        <end position="137"/>
    </location>
</feature>
<dbReference type="Proteomes" id="UP001044222">
    <property type="component" value="Chromosome 14"/>
</dbReference>
<feature type="compositionally biased region" description="Pro residues" evidence="1">
    <location>
        <begin position="263"/>
        <end position="272"/>
    </location>
</feature>
<feature type="compositionally biased region" description="Low complexity" evidence="1">
    <location>
        <begin position="529"/>
        <end position="546"/>
    </location>
</feature>
<gene>
    <name evidence="2" type="ORF">ANANG_G00245100</name>
</gene>